<dbReference type="InterPro" id="IPR010982">
    <property type="entry name" value="Lambda_DNA-bd_dom_sf"/>
</dbReference>
<gene>
    <name evidence="3" type="ORF">K8F61_06795</name>
</gene>
<dbReference type="Gene3D" id="1.10.260.40">
    <property type="entry name" value="lambda repressor-like DNA-binding domains"/>
    <property type="match status" value="1"/>
</dbReference>
<dbReference type="Proteomes" id="UP001199642">
    <property type="component" value="Chromosome"/>
</dbReference>
<sequence length="126" mass="13432">MTDNAPRPAPEPDASVPDSPRPVAPLREPEPLWREVVGDLLRAERMDRGETLVETSRRAGVSPQYLSEMERGIKEPSSEMLAAVAGALDLTLLDLTLGVAERMAPRAVPAAVTAATFSRAAFALAA</sequence>
<reference evidence="3 4" key="1">
    <citation type="submission" date="2023-01" db="EMBL/GenBank/DDBJ databases">
        <title>Characterization of estradiol degrading bacteria Microbacterium sp. MZT7 and reveal degrading genes through genome analysis.</title>
        <authorList>
            <person name="Hao P."/>
            <person name="Gao Y."/>
        </authorList>
    </citation>
    <scope>NUCLEOTIDE SEQUENCE [LARGE SCALE GENOMIC DNA]</scope>
    <source>
        <strain evidence="3 4">MZT7</strain>
    </source>
</reference>
<name>A0ABY3RX36_9MICO</name>
<dbReference type="PROSITE" id="PS50943">
    <property type="entry name" value="HTH_CROC1"/>
    <property type="match status" value="1"/>
</dbReference>
<accession>A0ABY3RX36</accession>
<evidence type="ECO:0000313" key="4">
    <source>
        <dbReference type="Proteomes" id="UP001199642"/>
    </source>
</evidence>
<feature type="domain" description="HTH cro/C1-type" evidence="2">
    <location>
        <begin position="41"/>
        <end position="95"/>
    </location>
</feature>
<dbReference type="Pfam" id="PF01381">
    <property type="entry name" value="HTH_3"/>
    <property type="match status" value="1"/>
</dbReference>
<dbReference type="RefSeq" id="WP_067243646.1">
    <property type="nucleotide sequence ID" value="NZ_CP082781.1"/>
</dbReference>
<dbReference type="SMART" id="SM00530">
    <property type="entry name" value="HTH_XRE"/>
    <property type="match status" value="1"/>
</dbReference>
<proteinExistence type="predicted"/>
<evidence type="ECO:0000259" key="2">
    <source>
        <dbReference type="PROSITE" id="PS50943"/>
    </source>
</evidence>
<protein>
    <submittedName>
        <fullName evidence="3">Helix-turn-helix domain-containing protein</fullName>
    </submittedName>
</protein>
<feature type="region of interest" description="Disordered" evidence="1">
    <location>
        <begin position="1"/>
        <end position="29"/>
    </location>
</feature>
<organism evidence="3 4">
    <name type="scientific">Microbacterium resistens</name>
    <dbReference type="NCBI Taxonomy" id="156977"/>
    <lineage>
        <taxon>Bacteria</taxon>
        <taxon>Bacillati</taxon>
        <taxon>Actinomycetota</taxon>
        <taxon>Actinomycetes</taxon>
        <taxon>Micrococcales</taxon>
        <taxon>Microbacteriaceae</taxon>
        <taxon>Microbacterium</taxon>
    </lineage>
</organism>
<dbReference type="InterPro" id="IPR001387">
    <property type="entry name" value="Cro/C1-type_HTH"/>
</dbReference>
<evidence type="ECO:0000256" key="1">
    <source>
        <dbReference type="SAM" id="MobiDB-lite"/>
    </source>
</evidence>
<dbReference type="EMBL" id="CP082781">
    <property type="protein sequence ID" value="UGS27865.1"/>
    <property type="molecule type" value="Genomic_DNA"/>
</dbReference>
<dbReference type="SUPFAM" id="SSF47413">
    <property type="entry name" value="lambda repressor-like DNA-binding domains"/>
    <property type="match status" value="1"/>
</dbReference>
<keyword evidence="4" id="KW-1185">Reference proteome</keyword>
<dbReference type="CDD" id="cd00093">
    <property type="entry name" value="HTH_XRE"/>
    <property type="match status" value="1"/>
</dbReference>
<evidence type="ECO:0000313" key="3">
    <source>
        <dbReference type="EMBL" id="UGS27865.1"/>
    </source>
</evidence>